<dbReference type="AlphaFoldDB" id="A0A434A730"/>
<evidence type="ECO:0000313" key="3">
    <source>
        <dbReference type="Proteomes" id="UP000288102"/>
    </source>
</evidence>
<gene>
    <name evidence="2" type="ORF">D0817_13065</name>
</gene>
<evidence type="ECO:0000256" key="1">
    <source>
        <dbReference type="SAM" id="SignalP"/>
    </source>
</evidence>
<proteinExistence type="predicted"/>
<evidence type="ECO:0000313" key="2">
    <source>
        <dbReference type="EMBL" id="RUT70104.1"/>
    </source>
</evidence>
<reference evidence="3" key="1">
    <citation type="journal article" date="2019" name="Syst. Appl. Microbiol.">
        <title>Flavobacterium circumlabens sp. nov. and Flavobacterium cupreum sp. nov., two psychrotrophic species isolated from Antarctic environmental samples.</title>
        <authorList>
            <person name="Kralova S."/>
            <person name="Busse H.-J."/>
            <person name="Svec P."/>
            <person name="Maslanova I."/>
            <person name="Stankova E."/>
            <person name="Bartak M."/>
            <person name="Sedlacek I."/>
        </authorList>
    </citation>
    <scope>NUCLEOTIDE SEQUENCE [LARGE SCALE GENOMIC DNA]</scope>
    <source>
        <strain evidence="3">CCM 8825</strain>
    </source>
</reference>
<name>A0A434A730_9FLAO</name>
<protein>
    <recommendedName>
        <fullName evidence="4">DUF5034 domain-containing protein</fullName>
    </recommendedName>
</protein>
<dbReference type="OrthoDB" id="1366428at2"/>
<comment type="caution">
    <text evidence="2">The sequence shown here is derived from an EMBL/GenBank/DDBJ whole genome shotgun (WGS) entry which is preliminary data.</text>
</comment>
<dbReference type="Proteomes" id="UP000288102">
    <property type="component" value="Unassembled WGS sequence"/>
</dbReference>
<dbReference type="PROSITE" id="PS51257">
    <property type="entry name" value="PROKAR_LIPOPROTEIN"/>
    <property type="match status" value="1"/>
</dbReference>
<dbReference type="EMBL" id="QWDM01000007">
    <property type="protein sequence ID" value="RUT70104.1"/>
    <property type="molecule type" value="Genomic_DNA"/>
</dbReference>
<keyword evidence="3" id="KW-1185">Reference proteome</keyword>
<evidence type="ECO:0008006" key="4">
    <source>
        <dbReference type="Google" id="ProtNLM"/>
    </source>
</evidence>
<sequence length="185" mass="21228">MKKRILTIFLTFNILGLLSACFPDCPEEKYYDYHTIIASVGYPKVLASEKLVFGYKIDWDNREYLAEKKINFNFLNAIYATTKCQKGYEGEKYPLIRISIKSDAAFNTNFPAGSELNSIVTTHGYDVNDKLIEGFLADLNPATLNTYAMKIALKPEIFKKHRFTIEIEKSNHEILKATTEEVTFE</sequence>
<keyword evidence="1" id="KW-0732">Signal</keyword>
<organism evidence="2 3">
    <name type="scientific">Flavobacterium cupreum</name>
    <dbReference type="NCBI Taxonomy" id="2133766"/>
    <lineage>
        <taxon>Bacteria</taxon>
        <taxon>Pseudomonadati</taxon>
        <taxon>Bacteroidota</taxon>
        <taxon>Flavobacteriia</taxon>
        <taxon>Flavobacteriales</taxon>
        <taxon>Flavobacteriaceae</taxon>
        <taxon>Flavobacterium</taxon>
    </lineage>
</organism>
<dbReference type="RefSeq" id="WP_127338785.1">
    <property type="nucleotide sequence ID" value="NZ_QWDM01000007.1"/>
</dbReference>
<feature type="chain" id="PRO_5019235460" description="DUF5034 domain-containing protein" evidence="1">
    <location>
        <begin position="20"/>
        <end position="185"/>
    </location>
</feature>
<accession>A0A434A730</accession>
<feature type="signal peptide" evidence="1">
    <location>
        <begin position="1"/>
        <end position="19"/>
    </location>
</feature>